<evidence type="ECO:0000313" key="2">
    <source>
        <dbReference type="Proteomes" id="UP001154312"/>
    </source>
</evidence>
<protein>
    <submittedName>
        <fullName evidence="1">Helix-turn-helix domain-containing protein</fullName>
    </submittedName>
</protein>
<reference evidence="1" key="1">
    <citation type="submission" date="2022-02" db="EMBL/GenBank/DDBJ databases">
        <authorList>
            <person name="Leng L."/>
        </authorList>
    </citation>
    <scope>NUCLEOTIDE SEQUENCE</scope>
    <source>
        <strain evidence="1">JI</strain>
    </source>
</reference>
<comment type="caution">
    <text evidence="1">The sequence shown here is derived from an EMBL/GenBank/DDBJ whole genome shotgun (WGS) entry which is preliminary data.</text>
</comment>
<dbReference type="Proteomes" id="UP001154312">
    <property type="component" value="Unassembled WGS sequence"/>
</dbReference>
<sequence>MNQIINWDDLPINLLPDDIWRNKIIPIGKQGVYNLCHRPDFPSIRIGKKFIIPKEGLKNWLEKEAASR</sequence>
<dbReference type="RefSeq" id="WP_277444487.1">
    <property type="nucleotide sequence ID" value="NZ_JAKOAV010000023.1"/>
</dbReference>
<name>A0A9X4H8N2_9FIRM</name>
<evidence type="ECO:0000313" key="1">
    <source>
        <dbReference type="EMBL" id="MDF9409064.1"/>
    </source>
</evidence>
<dbReference type="AlphaFoldDB" id="A0A9X4H8N2"/>
<dbReference type="EMBL" id="JAKOAV010000023">
    <property type="protein sequence ID" value="MDF9409064.1"/>
    <property type="molecule type" value="Genomic_DNA"/>
</dbReference>
<gene>
    <name evidence="1" type="ORF">L7E55_11945</name>
</gene>
<keyword evidence="2" id="KW-1185">Reference proteome</keyword>
<organism evidence="1 2">
    <name type="scientific">Pelotomaculum isophthalicicum JI</name>
    <dbReference type="NCBI Taxonomy" id="947010"/>
    <lineage>
        <taxon>Bacteria</taxon>
        <taxon>Bacillati</taxon>
        <taxon>Bacillota</taxon>
        <taxon>Clostridia</taxon>
        <taxon>Eubacteriales</taxon>
        <taxon>Desulfotomaculaceae</taxon>
        <taxon>Pelotomaculum</taxon>
    </lineage>
</organism>
<proteinExistence type="predicted"/>
<accession>A0A9X4H8N2</accession>